<dbReference type="InterPro" id="IPR002656">
    <property type="entry name" value="Acyl_transf_3_dom"/>
</dbReference>
<feature type="transmembrane region" description="Helical" evidence="1">
    <location>
        <begin position="362"/>
        <end position="380"/>
    </location>
</feature>
<accession>A0A148KLD4</accession>
<dbReference type="RefSeq" id="WP_068381412.1">
    <property type="nucleotide sequence ID" value="NZ_LSNE01000015.1"/>
</dbReference>
<dbReference type="Proteomes" id="UP000070299">
    <property type="component" value="Unassembled WGS sequence"/>
</dbReference>
<keyword evidence="1" id="KW-0812">Transmembrane</keyword>
<feature type="domain" description="Acyltransferase 3" evidence="2">
    <location>
        <begin position="18"/>
        <end position="375"/>
    </location>
</feature>
<evidence type="ECO:0000259" key="2">
    <source>
        <dbReference type="Pfam" id="PF01757"/>
    </source>
</evidence>
<feature type="transmembrane region" description="Helical" evidence="1">
    <location>
        <begin position="21"/>
        <end position="42"/>
    </location>
</feature>
<keyword evidence="4" id="KW-1185">Reference proteome</keyword>
<comment type="caution">
    <text evidence="3">The sequence shown here is derived from an EMBL/GenBank/DDBJ whole genome shotgun (WGS) entry which is preliminary data.</text>
</comment>
<feature type="transmembrane region" description="Helical" evidence="1">
    <location>
        <begin position="336"/>
        <end position="356"/>
    </location>
</feature>
<proteinExistence type="predicted"/>
<protein>
    <recommendedName>
        <fullName evidence="2">Acyltransferase 3 domain-containing protein</fullName>
    </recommendedName>
</protein>
<reference evidence="4" key="1">
    <citation type="submission" date="2016-02" db="EMBL/GenBank/DDBJ databases">
        <authorList>
            <person name="Schultz-Johansen M."/>
            <person name="Glaring M.A."/>
            <person name="Bech P.K."/>
            <person name="Stougaard P."/>
        </authorList>
    </citation>
    <scope>NUCLEOTIDE SEQUENCE [LARGE SCALE GENOMIC DNA]</scope>
    <source>
        <strain evidence="4">S66</strain>
    </source>
</reference>
<organism evidence="3 4">
    <name type="scientific">Paraglaciecola hydrolytica</name>
    <dbReference type="NCBI Taxonomy" id="1799789"/>
    <lineage>
        <taxon>Bacteria</taxon>
        <taxon>Pseudomonadati</taxon>
        <taxon>Pseudomonadota</taxon>
        <taxon>Gammaproteobacteria</taxon>
        <taxon>Alteromonadales</taxon>
        <taxon>Alteromonadaceae</taxon>
        <taxon>Paraglaciecola</taxon>
    </lineage>
</organism>
<keyword evidence="1" id="KW-1133">Transmembrane helix</keyword>
<dbReference type="EMBL" id="LSNE01000015">
    <property type="protein sequence ID" value="KXI27097.1"/>
    <property type="molecule type" value="Genomic_DNA"/>
</dbReference>
<evidence type="ECO:0000256" key="1">
    <source>
        <dbReference type="SAM" id="Phobius"/>
    </source>
</evidence>
<dbReference type="AlphaFoldDB" id="A0A148KLD4"/>
<dbReference type="PANTHER" id="PTHR36927:SF3">
    <property type="entry name" value="GLUCANS BIOSYNTHESIS PROTEIN C"/>
    <property type="match status" value="1"/>
</dbReference>
<dbReference type="PANTHER" id="PTHR36927">
    <property type="entry name" value="BLR4337 PROTEIN"/>
    <property type="match status" value="1"/>
</dbReference>
<evidence type="ECO:0000313" key="4">
    <source>
        <dbReference type="Proteomes" id="UP000070299"/>
    </source>
</evidence>
<name>A0A148KLD4_9ALTE</name>
<feature type="transmembrane region" description="Helical" evidence="1">
    <location>
        <begin position="102"/>
        <end position="120"/>
    </location>
</feature>
<dbReference type="InterPro" id="IPR050623">
    <property type="entry name" value="Glucan_succinyl_AcylTrfase"/>
</dbReference>
<feature type="transmembrane region" description="Helical" evidence="1">
    <location>
        <begin position="194"/>
        <end position="214"/>
    </location>
</feature>
<feature type="transmembrane region" description="Helical" evidence="1">
    <location>
        <begin position="258"/>
        <end position="274"/>
    </location>
</feature>
<evidence type="ECO:0000313" key="3">
    <source>
        <dbReference type="EMBL" id="KXI27097.1"/>
    </source>
</evidence>
<gene>
    <name evidence="3" type="ORF">AX660_01535</name>
</gene>
<feature type="transmembrane region" description="Helical" evidence="1">
    <location>
        <begin position="62"/>
        <end position="82"/>
    </location>
</feature>
<dbReference type="STRING" id="1799789.AX660_01535"/>
<feature type="transmembrane region" description="Helical" evidence="1">
    <location>
        <begin position="234"/>
        <end position="251"/>
    </location>
</feature>
<feature type="transmembrane region" description="Helical" evidence="1">
    <location>
        <begin position="162"/>
        <end position="182"/>
    </location>
</feature>
<dbReference type="OrthoDB" id="9809782at2"/>
<keyword evidence="1" id="KW-0472">Membrane</keyword>
<dbReference type="GO" id="GO:0016747">
    <property type="term" value="F:acyltransferase activity, transferring groups other than amino-acyl groups"/>
    <property type="evidence" value="ECO:0007669"/>
    <property type="project" value="InterPro"/>
</dbReference>
<sequence length="400" mass="46897">MTQVLAQVKNQVDDQRRYDVDWLRTLAFGLLILYHVGMYYVADWDWHIKSGQQSVWLQDLMILTNQWRMSLLFLISGIALSLVLQQHKFSRWRLSGLRTNRLLVPLIISMYIIVPPQLFYELQQQHGLTMSFWAFLQEYWNVDTNLAPFKQSSIGLLTWNHLWFLPYLWAYSLVVLLLFPFFNNLGTGLHKLNLQLWLVFGFLVMAMALIWVSLRETYPVTHALLDDWYSHAKYFLAFVFGVLLAFVKGVWQQIIQGRRVLLVIAVLGYSWLMFDRHGFLDVGDELDGLIIIKLIHGVLLSLNYWAWILVVVAYAGHYLNFTNRFLTYANQAILPWYIFHQTLIVVFAMQLLPFNLPAGIEAPILILLTSLGCLLGYELVRRFSLSRWLFGLKVIRTKKE</sequence>
<dbReference type="Pfam" id="PF01757">
    <property type="entry name" value="Acyl_transf_3"/>
    <property type="match status" value="1"/>
</dbReference>
<feature type="transmembrane region" description="Helical" evidence="1">
    <location>
        <begin position="294"/>
        <end position="315"/>
    </location>
</feature>